<dbReference type="GO" id="GO:0008483">
    <property type="term" value="F:transaminase activity"/>
    <property type="evidence" value="ECO:0007669"/>
    <property type="project" value="UniProtKB-KW"/>
</dbReference>
<evidence type="ECO:0000313" key="8">
    <source>
        <dbReference type="Proteomes" id="UP000011841"/>
    </source>
</evidence>
<keyword evidence="2" id="KW-0663">Pyridoxal phosphate</keyword>
<dbReference type="EMBL" id="AP012603">
    <property type="protein sequence ID" value="BAM87791.1"/>
    <property type="molecule type" value="Genomic_DNA"/>
</dbReference>
<evidence type="ECO:0000256" key="3">
    <source>
        <dbReference type="ARBA" id="ARBA00023015"/>
    </source>
</evidence>
<dbReference type="GeneID" id="301815707"/>
<evidence type="ECO:0000256" key="2">
    <source>
        <dbReference type="ARBA" id="ARBA00022898"/>
    </source>
</evidence>
<dbReference type="SUPFAM" id="SSF46785">
    <property type="entry name" value="Winged helix' DNA-binding domain"/>
    <property type="match status" value="1"/>
</dbReference>
<dbReference type="PANTHER" id="PTHR46577">
    <property type="entry name" value="HTH-TYPE TRANSCRIPTIONAL REGULATORY PROTEIN GABR"/>
    <property type="match status" value="1"/>
</dbReference>
<dbReference type="Proteomes" id="UP000011841">
    <property type="component" value="Chromosome"/>
</dbReference>
<evidence type="ECO:0000256" key="1">
    <source>
        <dbReference type="ARBA" id="ARBA00005384"/>
    </source>
</evidence>
<dbReference type="PANTHER" id="PTHR46577:SF1">
    <property type="entry name" value="HTH-TYPE TRANSCRIPTIONAL REGULATORY PROTEIN GABR"/>
    <property type="match status" value="1"/>
</dbReference>
<evidence type="ECO:0000256" key="4">
    <source>
        <dbReference type="ARBA" id="ARBA00023125"/>
    </source>
</evidence>
<dbReference type="RefSeq" id="WP_015664919.1">
    <property type="nucleotide sequence ID" value="NC_020453.1"/>
</dbReference>
<dbReference type="InterPro" id="IPR036388">
    <property type="entry name" value="WH-like_DNA-bd_sf"/>
</dbReference>
<accession>M4Z4H3</accession>
<dbReference type="InterPro" id="IPR004839">
    <property type="entry name" value="Aminotransferase_I/II_large"/>
</dbReference>
<name>M4Z4H3_9BRAD</name>
<dbReference type="SMART" id="SM00345">
    <property type="entry name" value="HTH_GNTR"/>
    <property type="match status" value="1"/>
</dbReference>
<dbReference type="Gene3D" id="1.10.10.10">
    <property type="entry name" value="Winged helix-like DNA-binding domain superfamily/Winged helix DNA-binding domain"/>
    <property type="match status" value="1"/>
</dbReference>
<dbReference type="PATRIC" id="fig|1245469.3.peg.1818"/>
<dbReference type="KEGG" id="aol:S58_17840"/>
<keyword evidence="5" id="KW-0804">Transcription</keyword>
<dbReference type="Pfam" id="PF00155">
    <property type="entry name" value="Aminotran_1_2"/>
    <property type="match status" value="1"/>
</dbReference>
<feature type="domain" description="HTH gntR-type" evidence="6">
    <location>
        <begin position="27"/>
        <end position="95"/>
    </location>
</feature>
<protein>
    <submittedName>
        <fullName evidence="7">Putative transcriptional regulatory protein, GntR family, with PLP-dependent aminotransferase domain</fullName>
    </submittedName>
</protein>
<dbReference type="SUPFAM" id="SSF53383">
    <property type="entry name" value="PLP-dependent transferases"/>
    <property type="match status" value="1"/>
</dbReference>
<dbReference type="PRINTS" id="PR00035">
    <property type="entry name" value="HTHGNTR"/>
</dbReference>
<dbReference type="CDD" id="cd00609">
    <property type="entry name" value="AAT_like"/>
    <property type="match status" value="1"/>
</dbReference>
<organism evidence="7 8">
    <name type="scientific">Bradyrhizobium oligotrophicum S58</name>
    <dbReference type="NCBI Taxonomy" id="1245469"/>
    <lineage>
        <taxon>Bacteria</taxon>
        <taxon>Pseudomonadati</taxon>
        <taxon>Pseudomonadota</taxon>
        <taxon>Alphaproteobacteria</taxon>
        <taxon>Hyphomicrobiales</taxon>
        <taxon>Nitrobacteraceae</taxon>
        <taxon>Bradyrhizobium</taxon>
    </lineage>
</organism>
<keyword evidence="7" id="KW-0808">Transferase</keyword>
<gene>
    <name evidence="7" type="ORF">S58_17840</name>
</gene>
<dbReference type="GO" id="GO:0030170">
    <property type="term" value="F:pyridoxal phosphate binding"/>
    <property type="evidence" value="ECO:0007669"/>
    <property type="project" value="InterPro"/>
</dbReference>
<dbReference type="PROSITE" id="PS50949">
    <property type="entry name" value="HTH_GNTR"/>
    <property type="match status" value="1"/>
</dbReference>
<sequence>MTKQATTSRRRRDDVLALPIRLDRTLRSQPQQVHGALRAGIIDGLLTPGLRLPSTRGLAEQLGVRRNAIVAAYEQLLSDGLVEARHGAGTYVAAELPAQPPAAPASNLDIRIPPRRPFALGCTLVDPVLLKRLAAASRRRIAQASPDELGYGDPRGSLHLRTQVAHYLAANRGVRCDPSCILIVSGTQHGLRLCIDALLVPGDAVWFEDPGYVASRYTLRTTGARLVPVPVDGEGIVVTSGEKADATAKAAYVTPSHQFPTGVAMSMARRIALLDWARRAGAYIFEDDYDSEYRFAGPPLTALAGIGAERVIYLGTFGKTLFAGLRLGYVVVPPPLVARVVAARAAQDRFPPVFMQDALADLMADGVIAAHMRRMRPRYRQARDVVAEALAAQARGCLHLAAPAQGLHLLATLPPGAPKGAAKLIRERAGIECRLLSDARIVQRGPDGFILGYSGFAAKDLADAAGRLGRAAQEVLRELQPSGIQKA</sequence>
<dbReference type="GO" id="GO:0003700">
    <property type="term" value="F:DNA-binding transcription factor activity"/>
    <property type="evidence" value="ECO:0007669"/>
    <property type="project" value="InterPro"/>
</dbReference>
<dbReference type="CDD" id="cd07377">
    <property type="entry name" value="WHTH_GntR"/>
    <property type="match status" value="1"/>
</dbReference>
<comment type="similarity">
    <text evidence="1">In the C-terminal section; belongs to the class-I pyridoxal-phosphate-dependent aminotransferase family.</text>
</comment>
<evidence type="ECO:0000313" key="7">
    <source>
        <dbReference type="EMBL" id="BAM87791.1"/>
    </source>
</evidence>
<dbReference type="HOGENOM" id="CLU_017584_0_1_5"/>
<dbReference type="Pfam" id="PF00392">
    <property type="entry name" value="GntR"/>
    <property type="match status" value="1"/>
</dbReference>
<proteinExistence type="inferred from homology"/>
<evidence type="ECO:0000259" key="6">
    <source>
        <dbReference type="PROSITE" id="PS50949"/>
    </source>
</evidence>
<dbReference type="AlphaFoldDB" id="M4Z4H3"/>
<keyword evidence="8" id="KW-1185">Reference proteome</keyword>
<evidence type="ECO:0000256" key="5">
    <source>
        <dbReference type="ARBA" id="ARBA00023163"/>
    </source>
</evidence>
<dbReference type="InterPro" id="IPR015424">
    <property type="entry name" value="PyrdxlP-dep_Trfase"/>
</dbReference>
<dbReference type="eggNOG" id="COG1167">
    <property type="taxonomic scope" value="Bacteria"/>
</dbReference>
<keyword evidence="3" id="KW-0805">Transcription regulation</keyword>
<dbReference type="GO" id="GO:0003677">
    <property type="term" value="F:DNA binding"/>
    <property type="evidence" value="ECO:0007669"/>
    <property type="project" value="UniProtKB-KW"/>
</dbReference>
<dbReference type="InterPro" id="IPR036390">
    <property type="entry name" value="WH_DNA-bd_sf"/>
</dbReference>
<keyword evidence="4" id="KW-0238">DNA-binding</keyword>
<reference evidence="7 8" key="1">
    <citation type="journal article" date="2013" name="Appl. Environ. Microbiol.">
        <title>Genome analysis suggests that the soil oligotrophic bacterium Agromonas oligotrophica (Bradyrhizobium oligotrophicum) is a nitrogen-fixing symbiont of Aeschynomene indica.</title>
        <authorList>
            <person name="Okubo T."/>
            <person name="Fukushima S."/>
            <person name="Itakura M."/>
            <person name="Oshima K."/>
            <person name="Longtonglang A."/>
            <person name="Teaumroong N."/>
            <person name="Mitsui H."/>
            <person name="Hattori M."/>
            <person name="Hattori R."/>
            <person name="Hattori T."/>
            <person name="Minamisawa K."/>
        </authorList>
    </citation>
    <scope>NUCLEOTIDE SEQUENCE [LARGE SCALE GENOMIC DNA]</scope>
    <source>
        <strain evidence="7 8">S58</strain>
    </source>
</reference>
<dbReference type="InterPro" id="IPR000524">
    <property type="entry name" value="Tscrpt_reg_HTH_GntR"/>
</dbReference>
<dbReference type="InterPro" id="IPR051446">
    <property type="entry name" value="HTH_trans_reg/aminotransferase"/>
</dbReference>
<dbReference type="Gene3D" id="3.40.640.10">
    <property type="entry name" value="Type I PLP-dependent aspartate aminotransferase-like (Major domain)"/>
    <property type="match status" value="1"/>
</dbReference>
<dbReference type="InterPro" id="IPR015421">
    <property type="entry name" value="PyrdxlP-dep_Trfase_major"/>
</dbReference>
<keyword evidence="7" id="KW-0032">Aminotransferase</keyword>
<dbReference type="OrthoDB" id="9808770at2"/>